<name>A0A9P0GP12_PHACE</name>
<feature type="compositionally biased region" description="Basic and acidic residues" evidence="6">
    <location>
        <begin position="232"/>
        <end position="250"/>
    </location>
</feature>
<dbReference type="PANTHER" id="PTHR33966:SF1">
    <property type="entry name" value="PROTEIN ODR-4 HOMOLOG"/>
    <property type="match status" value="1"/>
</dbReference>
<evidence type="ECO:0000256" key="4">
    <source>
        <dbReference type="ARBA" id="ARBA00022989"/>
    </source>
</evidence>
<reference evidence="8" key="2">
    <citation type="submission" date="2022-10" db="EMBL/GenBank/DDBJ databases">
        <authorList>
            <consortium name="ENA_rothamsted_submissions"/>
            <consortium name="culmorum"/>
            <person name="King R."/>
        </authorList>
    </citation>
    <scope>NUCLEOTIDE SEQUENCE</scope>
</reference>
<evidence type="ECO:0000256" key="1">
    <source>
        <dbReference type="ARBA" id="ARBA00004370"/>
    </source>
</evidence>
<evidence type="ECO:0000313" key="9">
    <source>
        <dbReference type="Proteomes" id="UP001153737"/>
    </source>
</evidence>
<dbReference type="InterPro" id="IPR029454">
    <property type="entry name" value="ODR-4-like"/>
</dbReference>
<evidence type="ECO:0000256" key="3">
    <source>
        <dbReference type="ARBA" id="ARBA00022692"/>
    </source>
</evidence>
<keyword evidence="9" id="KW-1185">Reference proteome</keyword>
<feature type="region of interest" description="Disordered" evidence="6">
    <location>
        <begin position="227"/>
        <end position="250"/>
    </location>
</feature>
<proteinExistence type="inferred from homology"/>
<evidence type="ECO:0000256" key="5">
    <source>
        <dbReference type="ARBA" id="ARBA00023136"/>
    </source>
</evidence>
<dbReference type="PANTHER" id="PTHR33966">
    <property type="entry name" value="PROTEIN ODR-4 HOMOLOG"/>
    <property type="match status" value="1"/>
</dbReference>
<dbReference type="OrthoDB" id="21458at2759"/>
<keyword evidence="5 7" id="KW-0472">Membrane</keyword>
<protein>
    <recommendedName>
        <fullName evidence="10">Protein odr-4 homolog</fullName>
    </recommendedName>
</protein>
<evidence type="ECO:0000256" key="6">
    <source>
        <dbReference type="SAM" id="MobiDB-lite"/>
    </source>
</evidence>
<reference evidence="8" key="1">
    <citation type="submission" date="2022-01" db="EMBL/GenBank/DDBJ databases">
        <authorList>
            <person name="King R."/>
        </authorList>
    </citation>
    <scope>NUCLEOTIDE SEQUENCE</scope>
</reference>
<evidence type="ECO:0000256" key="7">
    <source>
        <dbReference type="SAM" id="Phobius"/>
    </source>
</evidence>
<organism evidence="8 9">
    <name type="scientific">Phaedon cochleariae</name>
    <name type="common">Mustard beetle</name>
    <dbReference type="NCBI Taxonomy" id="80249"/>
    <lineage>
        <taxon>Eukaryota</taxon>
        <taxon>Metazoa</taxon>
        <taxon>Ecdysozoa</taxon>
        <taxon>Arthropoda</taxon>
        <taxon>Hexapoda</taxon>
        <taxon>Insecta</taxon>
        <taxon>Pterygota</taxon>
        <taxon>Neoptera</taxon>
        <taxon>Endopterygota</taxon>
        <taxon>Coleoptera</taxon>
        <taxon>Polyphaga</taxon>
        <taxon>Cucujiformia</taxon>
        <taxon>Chrysomeloidea</taxon>
        <taxon>Chrysomelidae</taxon>
        <taxon>Chrysomelinae</taxon>
        <taxon>Chrysomelini</taxon>
        <taxon>Phaedon</taxon>
    </lineage>
</organism>
<sequence>MVRTAIIDEHLLSYLNRVAQQNTYAMGLILGQSCTGKDYVMHFAKTPPFHTENDKNLNEPEKLKSLDQINENWMSDHARQTTRMLPGGMHVLGVFVISPDSSLNPFNPKVKAVLQRIHGQLETNTYLYGNSSSEKLVVHYDPKTQKCFCKAYDVTSHIIQPAEVKTVAKKWNSVQCDYGIDKIQYIRKFEVNYPLEKHINALMNEIHDNLAQSVFLFNGEYKEGDESIENVGKNDTRHTRSNKGRSDNIGDSKPVIVSIFQSKLSEGDDASEQDSIIETGGQLRLVGKVSSKLWLQPKLSIKEASDFIRQDIMRSLVSRLEMHWDSLTEEENSEDINCLHEPPRRVLIALPNSEVTLSDYLFPGEGPQDAKVSFEELLDIKINGKLTIQDVEGQADISEYQNSTSESDSKEVLTKFSSETNKIMYLALVIALIVLVLALLLHFYQ</sequence>
<dbReference type="GO" id="GO:0012505">
    <property type="term" value="C:endomembrane system"/>
    <property type="evidence" value="ECO:0007669"/>
    <property type="project" value="TreeGrafter"/>
</dbReference>
<gene>
    <name evidence="8" type="ORF">PHAECO_LOCUS1849</name>
</gene>
<accession>A0A9P0GP12</accession>
<dbReference type="GO" id="GO:0016020">
    <property type="term" value="C:membrane"/>
    <property type="evidence" value="ECO:0007669"/>
    <property type="project" value="UniProtKB-SubCell"/>
</dbReference>
<evidence type="ECO:0000313" key="8">
    <source>
        <dbReference type="EMBL" id="CAH1118005.1"/>
    </source>
</evidence>
<dbReference type="AlphaFoldDB" id="A0A9P0GP12"/>
<feature type="transmembrane region" description="Helical" evidence="7">
    <location>
        <begin position="423"/>
        <end position="444"/>
    </location>
</feature>
<comment type="subcellular location">
    <subcellularLocation>
        <location evidence="1">Membrane</location>
    </subcellularLocation>
</comment>
<evidence type="ECO:0000256" key="2">
    <source>
        <dbReference type="ARBA" id="ARBA00010131"/>
    </source>
</evidence>
<dbReference type="Proteomes" id="UP001153737">
    <property type="component" value="Chromosome 10"/>
</dbReference>
<dbReference type="EMBL" id="OU896716">
    <property type="protein sequence ID" value="CAH1118005.1"/>
    <property type="molecule type" value="Genomic_DNA"/>
</dbReference>
<keyword evidence="3 7" id="KW-0812">Transmembrane</keyword>
<comment type="similarity">
    <text evidence="2">Belongs to the ODR-4 family.</text>
</comment>
<dbReference type="PROSITE" id="PS51257">
    <property type="entry name" value="PROKAR_LIPOPROTEIN"/>
    <property type="match status" value="1"/>
</dbReference>
<dbReference type="GO" id="GO:0008104">
    <property type="term" value="P:intracellular protein localization"/>
    <property type="evidence" value="ECO:0007669"/>
    <property type="project" value="TreeGrafter"/>
</dbReference>
<evidence type="ECO:0008006" key="10">
    <source>
        <dbReference type="Google" id="ProtNLM"/>
    </source>
</evidence>
<dbReference type="Pfam" id="PF14778">
    <property type="entry name" value="ODR4-like"/>
    <property type="match status" value="1"/>
</dbReference>
<keyword evidence="4 7" id="KW-1133">Transmembrane helix</keyword>